<evidence type="ECO:0000259" key="4">
    <source>
        <dbReference type="Pfam" id="PF13439"/>
    </source>
</evidence>
<dbReference type="SUPFAM" id="SSF53756">
    <property type="entry name" value="UDP-Glycosyltransferase/glycogen phosphorylase"/>
    <property type="match status" value="1"/>
</dbReference>
<dbReference type="InterPro" id="IPR050194">
    <property type="entry name" value="Glycosyltransferase_grp1"/>
</dbReference>
<dbReference type="AlphaFoldDB" id="A0A931FI24"/>
<evidence type="ECO:0000256" key="2">
    <source>
        <dbReference type="ARBA" id="ARBA00022679"/>
    </source>
</evidence>
<evidence type="ECO:0000313" key="6">
    <source>
        <dbReference type="Proteomes" id="UP000657385"/>
    </source>
</evidence>
<dbReference type="PANTHER" id="PTHR45947:SF3">
    <property type="entry name" value="SULFOQUINOVOSYL TRANSFERASE SQD2"/>
    <property type="match status" value="1"/>
</dbReference>
<sequence length="406" mass="43634">MLRDVPSCEPLRILHVSQPVDGGVAQVVADLVRGQVADGHDVVVACPCPEGGRLGREAVAAGATLVPWSAERGPGAGLPHEIAALRRVVAEARPDLVHLHSSKAGLAGRLAIRGRIATVFQPHAWSFEAVSGPTARMTERWERWATRWSDRLVCVSAEERARGQAVGLGGRWALVPNGIDLDRYDPKRLPSRQRARRALGLSQHGPLAVCVGRLCRQKGQDLLLRAWGEVLAELPHARLALVGDGPDRGALEDRAATLPVPESVVFAGRVDDPRPWYMAGDVMVLPSRWEGMALAPLEAMACGRPVVLSDVAGARECLGEQQFPVPVGDTRTLATSLTRLLSDQSLCAELGRRSRTRTTERHDLRATRMLMAQTYDAVLQSRRVPAPAGPVGAAAATAGRRIGKSD</sequence>
<evidence type="ECO:0000256" key="1">
    <source>
        <dbReference type="ARBA" id="ARBA00022676"/>
    </source>
</evidence>
<dbReference type="EMBL" id="JADPRT010000011">
    <property type="protein sequence ID" value="MBF9071329.1"/>
    <property type="molecule type" value="Genomic_DNA"/>
</dbReference>
<proteinExistence type="predicted"/>
<comment type="caution">
    <text evidence="5">The sequence shown here is derived from an EMBL/GenBank/DDBJ whole genome shotgun (WGS) entry which is preliminary data.</text>
</comment>
<feature type="region of interest" description="Disordered" evidence="3">
    <location>
        <begin position="386"/>
        <end position="406"/>
    </location>
</feature>
<keyword evidence="1" id="KW-0328">Glycosyltransferase</keyword>
<dbReference type="InterPro" id="IPR028098">
    <property type="entry name" value="Glyco_trans_4-like_N"/>
</dbReference>
<dbReference type="Pfam" id="PF13692">
    <property type="entry name" value="Glyco_trans_1_4"/>
    <property type="match status" value="1"/>
</dbReference>
<name>A0A931FI24_9ACTN</name>
<gene>
    <name evidence="5" type="ORF">I2501_25240</name>
</gene>
<feature type="compositionally biased region" description="Low complexity" evidence="3">
    <location>
        <begin position="386"/>
        <end position="400"/>
    </location>
</feature>
<dbReference type="Gene3D" id="3.40.50.2000">
    <property type="entry name" value="Glycogen Phosphorylase B"/>
    <property type="match status" value="2"/>
</dbReference>
<dbReference type="GO" id="GO:1901137">
    <property type="term" value="P:carbohydrate derivative biosynthetic process"/>
    <property type="evidence" value="ECO:0007669"/>
    <property type="project" value="UniProtKB-ARBA"/>
</dbReference>
<feature type="domain" description="Glycosyltransferase subfamily 4-like N-terminal" evidence="4">
    <location>
        <begin position="22"/>
        <end position="183"/>
    </location>
</feature>
<keyword evidence="2" id="KW-0808">Transferase</keyword>
<protein>
    <submittedName>
        <fullName evidence="5">Glycosyltransferase</fullName>
    </submittedName>
</protein>
<keyword evidence="6" id="KW-1185">Reference proteome</keyword>
<dbReference type="Pfam" id="PF13439">
    <property type="entry name" value="Glyco_transf_4"/>
    <property type="match status" value="1"/>
</dbReference>
<dbReference type="GO" id="GO:0016758">
    <property type="term" value="F:hexosyltransferase activity"/>
    <property type="evidence" value="ECO:0007669"/>
    <property type="project" value="TreeGrafter"/>
</dbReference>
<evidence type="ECO:0000256" key="3">
    <source>
        <dbReference type="SAM" id="MobiDB-lite"/>
    </source>
</evidence>
<organism evidence="5 6">
    <name type="scientific">Streptacidiphilus fuscans</name>
    <dbReference type="NCBI Taxonomy" id="2789292"/>
    <lineage>
        <taxon>Bacteria</taxon>
        <taxon>Bacillati</taxon>
        <taxon>Actinomycetota</taxon>
        <taxon>Actinomycetes</taxon>
        <taxon>Kitasatosporales</taxon>
        <taxon>Streptomycetaceae</taxon>
        <taxon>Streptacidiphilus</taxon>
    </lineage>
</organism>
<dbReference type="PANTHER" id="PTHR45947">
    <property type="entry name" value="SULFOQUINOVOSYL TRANSFERASE SQD2"/>
    <property type="match status" value="1"/>
</dbReference>
<reference evidence="5" key="1">
    <citation type="submission" date="2020-11" db="EMBL/GenBank/DDBJ databases">
        <title>Isolation and identification of active actinomycetes.</title>
        <authorList>
            <person name="Yu B."/>
        </authorList>
    </citation>
    <scope>NUCLEOTIDE SEQUENCE</scope>
    <source>
        <strain evidence="5">NEAU-YB345</strain>
    </source>
</reference>
<evidence type="ECO:0000313" key="5">
    <source>
        <dbReference type="EMBL" id="MBF9071329.1"/>
    </source>
</evidence>
<dbReference type="Proteomes" id="UP000657385">
    <property type="component" value="Unassembled WGS sequence"/>
</dbReference>
<accession>A0A931FI24</accession>